<dbReference type="Pfam" id="PF14580">
    <property type="entry name" value="LRR_9"/>
    <property type="match status" value="1"/>
</dbReference>
<dbReference type="FunFam" id="3.80.10.10:FF:000695">
    <property type="entry name" value="leucine-rich melanocyte differentiation-associated protein"/>
    <property type="match status" value="1"/>
</dbReference>
<evidence type="ECO:0008006" key="4">
    <source>
        <dbReference type="Google" id="ProtNLM"/>
    </source>
</evidence>
<dbReference type="Proteomes" id="UP001497497">
    <property type="component" value="Unassembled WGS sequence"/>
</dbReference>
<gene>
    <name evidence="2" type="ORF">GSLYS_00003144001</name>
</gene>
<dbReference type="AlphaFoldDB" id="A0AAV2H857"/>
<dbReference type="SUPFAM" id="SSF52058">
    <property type="entry name" value="L domain-like"/>
    <property type="match status" value="1"/>
</dbReference>
<dbReference type="InterPro" id="IPR032675">
    <property type="entry name" value="LRR_dom_sf"/>
</dbReference>
<protein>
    <recommendedName>
        <fullName evidence="4">Leucine-rich melanocyte differentiation-associated protein</fullName>
    </recommendedName>
</protein>
<dbReference type="PANTHER" id="PTHR46282:SF2">
    <property type="entry name" value="LEUCINE-RICH MELANOCYTE DIFFERENTIATION-ASSOCIATED PROTEIN"/>
    <property type="match status" value="1"/>
</dbReference>
<organism evidence="2 3">
    <name type="scientific">Lymnaea stagnalis</name>
    <name type="common">Great pond snail</name>
    <name type="synonym">Helix stagnalis</name>
    <dbReference type="NCBI Taxonomy" id="6523"/>
    <lineage>
        <taxon>Eukaryota</taxon>
        <taxon>Metazoa</taxon>
        <taxon>Spiralia</taxon>
        <taxon>Lophotrochozoa</taxon>
        <taxon>Mollusca</taxon>
        <taxon>Gastropoda</taxon>
        <taxon>Heterobranchia</taxon>
        <taxon>Euthyneura</taxon>
        <taxon>Panpulmonata</taxon>
        <taxon>Hygrophila</taxon>
        <taxon>Lymnaeoidea</taxon>
        <taxon>Lymnaeidae</taxon>
        <taxon>Lymnaea</taxon>
    </lineage>
</organism>
<proteinExistence type="predicted"/>
<reference evidence="2 3" key="1">
    <citation type="submission" date="2024-04" db="EMBL/GenBank/DDBJ databases">
        <authorList>
            <consortium name="Genoscope - CEA"/>
            <person name="William W."/>
        </authorList>
    </citation>
    <scope>NUCLEOTIDE SEQUENCE [LARGE SCALE GENOMIC DNA]</scope>
</reference>
<evidence type="ECO:0000313" key="3">
    <source>
        <dbReference type="Proteomes" id="UP001497497"/>
    </source>
</evidence>
<accession>A0AAV2H857</accession>
<dbReference type="EMBL" id="CAXITT010000041">
    <property type="protein sequence ID" value="CAL1528974.1"/>
    <property type="molecule type" value="Genomic_DNA"/>
</dbReference>
<keyword evidence="3" id="KW-1185">Reference proteome</keyword>
<comment type="caution">
    <text evidence="2">The sequence shown here is derived from an EMBL/GenBank/DDBJ whole genome shotgun (WGS) entry which is preliminary data.</text>
</comment>
<name>A0AAV2H857_LYMST</name>
<dbReference type="Gene3D" id="3.80.10.10">
    <property type="entry name" value="Ribonuclease Inhibitor"/>
    <property type="match status" value="1"/>
</dbReference>
<feature type="region of interest" description="Disordered" evidence="1">
    <location>
        <begin position="186"/>
        <end position="229"/>
    </location>
</feature>
<dbReference type="PANTHER" id="PTHR46282">
    <property type="entry name" value="LEUCINE-RICH MELANOCYTE DIFFERENTIATION-ASSOCIATED PROTEIN"/>
    <property type="match status" value="1"/>
</dbReference>
<feature type="compositionally biased region" description="Polar residues" evidence="1">
    <location>
        <begin position="201"/>
        <end position="219"/>
    </location>
</feature>
<evidence type="ECO:0000256" key="1">
    <source>
        <dbReference type="SAM" id="MobiDB-lite"/>
    </source>
</evidence>
<sequence>MADKQDTTDLITKSSDSFKPTFQNGELSYLGNDVESIPREIIEDYCNITSRLDLSFNRLITLQGLEHFKYLKELVLDNNELDDSVVFPHLKDLQTLTINKNKIRDLTALLDQLESSFPNLNYLSLLGNEACPNQLSSSDKDEEDYQRYRYYVLYRLSKLKFLDSTQVSSAEVSEAKRVGPYQKVVRPQDLIESSESSSSSPPAQYTPLPSETLDNTAPQDNKEDDVLVPRSYWGKNRSKYLGRNSEGNRFITDGIL</sequence>
<dbReference type="InterPro" id="IPR043313">
    <property type="entry name" value="LRMDA"/>
</dbReference>
<evidence type="ECO:0000313" key="2">
    <source>
        <dbReference type="EMBL" id="CAL1528974.1"/>
    </source>
</evidence>